<evidence type="ECO:0000313" key="1">
    <source>
        <dbReference type="EMBL" id="SFN20291.1"/>
    </source>
</evidence>
<proteinExistence type="predicted"/>
<dbReference type="PROSITE" id="PS51257">
    <property type="entry name" value="PROKAR_LIPOPROTEIN"/>
    <property type="match status" value="1"/>
</dbReference>
<gene>
    <name evidence="1" type="ORF">SAMN05421738_10853</name>
</gene>
<accession>A0A1I4X2Q4</accession>
<evidence type="ECO:0000313" key="2">
    <source>
        <dbReference type="Proteomes" id="UP000199149"/>
    </source>
</evidence>
<dbReference type="AlphaFoldDB" id="A0A1I4X2Q4"/>
<reference evidence="2" key="1">
    <citation type="submission" date="2016-10" db="EMBL/GenBank/DDBJ databases">
        <authorList>
            <person name="Varghese N."/>
            <person name="Submissions S."/>
        </authorList>
    </citation>
    <scope>NUCLEOTIDE SEQUENCE [LARGE SCALE GENOMIC DNA]</scope>
    <source>
        <strain evidence="2">XJ109</strain>
    </source>
</reference>
<sequence>MRHVYLLLIILFCGCNQNKDNNTHKSFQKKVYSIIDSLNQNLMKDSNLYTITHEKKAKCNYFKISTAQYFNLDSVSSYEQYNDNIIIFYSIDFYNKQVVKQDVINKNVLNKFIYKKDSILFFHPSYIIIKQTNKAFFEQVSLDEQIKLNLFNFSDITINQNEYIPPN</sequence>
<name>A0A1I4X2Q4_9FLAO</name>
<dbReference type="Proteomes" id="UP000199149">
    <property type="component" value="Unassembled WGS sequence"/>
</dbReference>
<organism evidence="1 2">
    <name type="scientific">Algoriella xinjiangensis</name>
    <dbReference type="NCBI Taxonomy" id="684065"/>
    <lineage>
        <taxon>Bacteria</taxon>
        <taxon>Pseudomonadati</taxon>
        <taxon>Bacteroidota</taxon>
        <taxon>Flavobacteriia</taxon>
        <taxon>Flavobacteriales</taxon>
        <taxon>Weeksellaceae</taxon>
        <taxon>Algoriella</taxon>
    </lineage>
</organism>
<dbReference type="STRING" id="684065.SAMN05421738_10853"/>
<dbReference type="EMBL" id="FOUZ01000008">
    <property type="protein sequence ID" value="SFN20291.1"/>
    <property type="molecule type" value="Genomic_DNA"/>
</dbReference>
<evidence type="ECO:0008006" key="3">
    <source>
        <dbReference type="Google" id="ProtNLM"/>
    </source>
</evidence>
<keyword evidence="2" id="KW-1185">Reference proteome</keyword>
<protein>
    <recommendedName>
        <fullName evidence="3">Lipoprotein</fullName>
    </recommendedName>
</protein>